<evidence type="ECO:0000313" key="2">
    <source>
        <dbReference type="EMBL" id="MCW1884014.1"/>
    </source>
</evidence>
<dbReference type="RefSeq" id="WP_264499974.1">
    <property type="nucleotide sequence ID" value="NZ_JAPDDS010000002.1"/>
</dbReference>
<name>A0ABT3FLF4_9BACT</name>
<sequence>MIDFSTATPLPDAVASLGNRTPLGSLLSSAEWEREPEEIRRVSFWSARVIDEVILGEMQRRILQAVRQERDAVAAGGRVMERGRFVLEMQEILRRAGYQPDPEKRGGLQDLSSSRRLSLIWEMQLAIARGHAADKVRKSDVGLRRAPAQELIRGMQRMHERDWPRIWQEHGGKFYGGPGSNLDYPRSPGRMIALVTDPIWRAISQFKLPYPPFAYGSGMVLQSIRRRDALELGVIKEGDAAPTAPASPSAPTSPRRPPTSPSAPGAPASPASPSPALGTGLRVSMGLSEPDAYERLRSELGDSIRFDGNQAVYHTATNSSASDVHWQETDASLREALRARARSAFDSGEGVLGRLRRESDAAEALFAGDQAAAVRYSYLAQLAAVSNGRKRLFHENITEADAQPLIAAARSMPGVRAEWKDGHVLVWREDLVSQSLDELVQLSGENPVARNGELLGYGMPSMGGPDDDYAVVLIRDPDGDVVSGFHSPLRTARTYAEARTRDFADATGEPFTYDIIPRPKGGGR</sequence>
<accession>A0ABT3FLF4</accession>
<feature type="region of interest" description="Disordered" evidence="1">
    <location>
        <begin position="236"/>
        <end position="283"/>
    </location>
</feature>
<organism evidence="2 3">
    <name type="scientific">Luteolibacter flavescens</name>
    <dbReference type="NCBI Taxonomy" id="1859460"/>
    <lineage>
        <taxon>Bacteria</taxon>
        <taxon>Pseudomonadati</taxon>
        <taxon>Verrucomicrobiota</taxon>
        <taxon>Verrucomicrobiia</taxon>
        <taxon>Verrucomicrobiales</taxon>
        <taxon>Verrucomicrobiaceae</taxon>
        <taxon>Luteolibacter</taxon>
    </lineage>
</organism>
<feature type="compositionally biased region" description="Low complexity" evidence="1">
    <location>
        <begin position="240"/>
        <end position="253"/>
    </location>
</feature>
<comment type="caution">
    <text evidence="2">The sequence shown here is derived from an EMBL/GenBank/DDBJ whole genome shotgun (WGS) entry which is preliminary data.</text>
</comment>
<dbReference type="EMBL" id="JAPDDS010000002">
    <property type="protein sequence ID" value="MCW1884014.1"/>
    <property type="molecule type" value="Genomic_DNA"/>
</dbReference>
<gene>
    <name evidence="2" type="ORF">OKA04_04690</name>
</gene>
<evidence type="ECO:0000313" key="3">
    <source>
        <dbReference type="Proteomes" id="UP001207930"/>
    </source>
</evidence>
<evidence type="ECO:0000256" key="1">
    <source>
        <dbReference type="SAM" id="MobiDB-lite"/>
    </source>
</evidence>
<dbReference type="Proteomes" id="UP001207930">
    <property type="component" value="Unassembled WGS sequence"/>
</dbReference>
<reference evidence="2 3" key="1">
    <citation type="submission" date="2022-10" db="EMBL/GenBank/DDBJ databases">
        <title>Luteolibacter flavescens strain MCCC 1K03193, whole genome shotgun sequencing project.</title>
        <authorList>
            <person name="Zhao G."/>
            <person name="Shen L."/>
        </authorList>
    </citation>
    <scope>NUCLEOTIDE SEQUENCE [LARGE SCALE GENOMIC DNA]</scope>
    <source>
        <strain evidence="2 3">MCCC 1K03193</strain>
    </source>
</reference>
<feature type="compositionally biased region" description="Low complexity" evidence="1">
    <location>
        <begin position="262"/>
        <end position="276"/>
    </location>
</feature>
<proteinExistence type="predicted"/>
<protein>
    <submittedName>
        <fullName evidence="2">Uncharacterized protein</fullName>
    </submittedName>
</protein>
<keyword evidence="3" id="KW-1185">Reference proteome</keyword>